<dbReference type="NCBIfam" id="NF002148">
    <property type="entry name" value="PRK00982.1-2"/>
    <property type="match status" value="1"/>
</dbReference>
<dbReference type="PROSITE" id="PS50075">
    <property type="entry name" value="CARRIER"/>
    <property type="match status" value="1"/>
</dbReference>
<dbReference type="GO" id="GO:0000036">
    <property type="term" value="F:acyl carrier activity"/>
    <property type="evidence" value="ECO:0007669"/>
    <property type="project" value="UniProtKB-UniRule"/>
</dbReference>
<keyword evidence="2 7" id="KW-0444">Lipid biosynthesis</keyword>
<proteinExistence type="inferred from homology"/>
<dbReference type="NCBIfam" id="TIGR00517">
    <property type="entry name" value="acyl_carrier"/>
    <property type="match status" value="1"/>
</dbReference>
<evidence type="ECO:0000259" key="10">
    <source>
        <dbReference type="PROSITE" id="PS50075"/>
    </source>
</evidence>
<keyword evidence="1 7" id="KW-0596">Phosphopantetheine</keyword>
<evidence type="ECO:0000313" key="12">
    <source>
        <dbReference type="Proteomes" id="UP000231139"/>
    </source>
</evidence>
<gene>
    <name evidence="7 11" type="primary">acpP</name>
    <name evidence="11" type="ORF">COV62_02580</name>
</gene>
<comment type="caution">
    <text evidence="11">The sequence shown here is derived from an EMBL/GenBank/DDBJ whole genome shotgun (WGS) entry which is preliminary data.</text>
</comment>
<keyword evidence="3 7" id="KW-0597">Phosphoprotein</keyword>
<sequence length="100" mass="11539">MKKKDVFDKVREIVVKQLEVKEREVMPEAKFIDDLGADSLDTVEMTMSIEDIFGIEIPDEDAEMLITVGDVINYIIQGKKSLQGKEKKEKKEFLQINYSI</sequence>
<dbReference type="PANTHER" id="PTHR20863:SF76">
    <property type="entry name" value="CARRIER DOMAIN-CONTAINING PROTEIN"/>
    <property type="match status" value="1"/>
</dbReference>
<comment type="subcellular location">
    <subcellularLocation>
        <location evidence="7">Cytoplasm</location>
    </subcellularLocation>
</comment>
<dbReference type="Gene3D" id="1.10.1200.10">
    <property type="entry name" value="ACP-like"/>
    <property type="match status" value="1"/>
</dbReference>
<dbReference type="InterPro" id="IPR006162">
    <property type="entry name" value="Ppantetheine_attach_site"/>
</dbReference>
<keyword evidence="7" id="KW-0963">Cytoplasm</keyword>
<evidence type="ECO:0000256" key="9">
    <source>
        <dbReference type="RuleBase" id="RU003545"/>
    </source>
</evidence>
<evidence type="ECO:0000313" key="11">
    <source>
        <dbReference type="EMBL" id="PIR02018.1"/>
    </source>
</evidence>
<dbReference type="PROSITE" id="PS00012">
    <property type="entry name" value="PHOSPHOPANTETHEINE"/>
    <property type="match status" value="1"/>
</dbReference>
<reference evidence="11 12" key="1">
    <citation type="submission" date="2017-09" db="EMBL/GenBank/DDBJ databases">
        <title>Depth-based differentiation of microbial function through sediment-hosted aquifers and enrichment of novel symbionts in the deep terrestrial subsurface.</title>
        <authorList>
            <person name="Probst A.J."/>
            <person name="Ladd B."/>
            <person name="Jarett J.K."/>
            <person name="Geller-Mcgrath D.E."/>
            <person name="Sieber C.M."/>
            <person name="Emerson J.B."/>
            <person name="Anantharaman K."/>
            <person name="Thomas B.C."/>
            <person name="Malmstrom R."/>
            <person name="Stieglmeier M."/>
            <person name="Klingl A."/>
            <person name="Woyke T."/>
            <person name="Ryan C.M."/>
            <person name="Banfield J.F."/>
        </authorList>
    </citation>
    <scope>NUCLEOTIDE SEQUENCE [LARGE SCALE GENOMIC DNA]</scope>
    <source>
        <strain evidence="11">CG11_big_fil_rev_8_21_14_0_20_35_11</strain>
    </source>
</reference>
<dbReference type="InterPro" id="IPR009081">
    <property type="entry name" value="PP-bd_ACP"/>
</dbReference>
<organism evidence="11 12">
    <name type="scientific">Candidatus Nealsonbacteria bacterium CG11_big_fil_rev_8_21_14_0_20_35_11</name>
    <dbReference type="NCBI Taxonomy" id="1974713"/>
    <lineage>
        <taxon>Bacteria</taxon>
        <taxon>Candidatus Nealsoniibacteriota</taxon>
    </lineage>
</organism>
<dbReference type="GO" id="GO:0009245">
    <property type="term" value="P:lipid A biosynthetic process"/>
    <property type="evidence" value="ECO:0007669"/>
    <property type="project" value="TreeGrafter"/>
</dbReference>
<evidence type="ECO:0000256" key="7">
    <source>
        <dbReference type="HAMAP-Rule" id="MF_01217"/>
    </source>
</evidence>
<dbReference type="HAMAP" id="MF_01217">
    <property type="entry name" value="Acyl_carrier"/>
    <property type="match status" value="1"/>
</dbReference>
<dbReference type="InterPro" id="IPR036736">
    <property type="entry name" value="ACP-like_sf"/>
</dbReference>
<evidence type="ECO:0000256" key="8">
    <source>
        <dbReference type="NCBIfam" id="TIGR00517"/>
    </source>
</evidence>
<dbReference type="Pfam" id="PF00550">
    <property type="entry name" value="PP-binding"/>
    <property type="match status" value="1"/>
</dbReference>
<dbReference type="Proteomes" id="UP000231139">
    <property type="component" value="Unassembled WGS sequence"/>
</dbReference>
<dbReference type="UniPathway" id="UPA00094"/>
<evidence type="ECO:0000256" key="6">
    <source>
        <dbReference type="ARBA" id="ARBA00023160"/>
    </source>
</evidence>
<dbReference type="NCBIfam" id="NF002150">
    <property type="entry name" value="PRK00982.1-4"/>
    <property type="match status" value="1"/>
</dbReference>
<keyword evidence="6 7" id="KW-0275">Fatty acid biosynthesis</keyword>
<evidence type="ECO:0000256" key="3">
    <source>
        <dbReference type="ARBA" id="ARBA00022553"/>
    </source>
</evidence>
<dbReference type="PANTHER" id="PTHR20863">
    <property type="entry name" value="ACYL CARRIER PROTEIN"/>
    <property type="match status" value="1"/>
</dbReference>
<protein>
    <recommendedName>
        <fullName evidence="7 8">Acyl carrier protein</fullName>
        <shortName evidence="7">ACP</shortName>
    </recommendedName>
</protein>
<name>A0A2H0MZD8_9BACT</name>
<comment type="PTM">
    <text evidence="9">4'-phosphopantetheine is transferred from CoA to a specific serine of apo-ACP by acpS.</text>
</comment>
<feature type="modified residue" description="O-(pantetheine 4'-phosphoryl)serine" evidence="7">
    <location>
        <position position="39"/>
    </location>
</feature>
<evidence type="ECO:0000256" key="2">
    <source>
        <dbReference type="ARBA" id="ARBA00022516"/>
    </source>
</evidence>
<dbReference type="AlphaFoldDB" id="A0A2H0MZD8"/>
<comment type="pathway">
    <text evidence="7 9">Lipid metabolism; fatty acid biosynthesis.</text>
</comment>
<dbReference type="GO" id="GO:0000035">
    <property type="term" value="F:acyl binding"/>
    <property type="evidence" value="ECO:0007669"/>
    <property type="project" value="TreeGrafter"/>
</dbReference>
<evidence type="ECO:0000256" key="4">
    <source>
        <dbReference type="ARBA" id="ARBA00022832"/>
    </source>
</evidence>
<comment type="PTM">
    <text evidence="7">4'-phosphopantetheine is transferred from CoA to a specific serine of apo-ACP by AcpS. This modification is essential for activity because fatty acids are bound in thioester linkage to the sulfhydryl of the prosthetic group.</text>
</comment>
<comment type="similarity">
    <text evidence="7">Belongs to the acyl carrier protein (ACP) family.</text>
</comment>
<dbReference type="NCBIfam" id="NF002151">
    <property type="entry name" value="PRK00982.1-5"/>
    <property type="match status" value="1"/>
</dbReference>
<dbReference type="SUPFAM" id="SSF47336">
    <property type="entry name" value="ACP-like"/>
    <property type="match status" value="1"/>
</dbReference>
<keyword evidence="4 7" id="KW-0276">Fatty acid metabolism</keyword>
<feature type="domain" description="Carrier" evidence="10">
    <location>
        <begin position="4"/>
        <end position="79"/>
    </location>
</feature>
<comment type="function">
    <text evidence="7 9">Carrier of the growing fatty acid chain in fatty acid biosynthesis.</text>
</comment>
<evidence type="ECO:0000256" key="1">
    <source>
        <dbReference type="ARBA" id="ARBA00022450"/>
    </source>
</evidence>
<dbReference type="GO" id="GO:0016020">
    <property type="term" value="C:membrane"/>
    <property type="evidence" value="ECO:0007669"/>
    <property type="project" value="GOC"/>
</dbReference>
<dbReference type="InterPro" id="IPR003231">
    <property type="entry name" value="ACP"/>
</dbReference>
<evidence type="ECO:0000256" key="5">
    <source>
        <dbReference type="ARBA" id="ARBA00023098"/>
    </source>
</evidence>
<dbReference type="EMBL" id="PCWK01000058">
    <property type="protein sequence ID" value="PIR02018.1"/>
    <property type="molecule type" value="Genomic_DNA"/>
</dbReference>
<dbReference type="GO" id="GO:0005829">
    <property type="term" value="C:cytosol"/>
    <property type="evidence" value="ECO:0007669"/>
    <property type="project" value="TreeGrafter"/>
</dbReference>
<keyword evidence="5 7" id="KW-0443">Lipid metabolism</keyword>
<accession>A0A2H0MZD8</accession>